<dbReference type="Pfam" id="PF02673">
    <property type="entry name" value="BacA"/>
    <property type="match status" value="1"/>
</dbReference>
<keyword evidence="9 14" id="KW-0472">Membrane</keyword>
<dbReference type="GO" id="GO:0046677">
    <property type="term" value="P:response to antibiotic"/>
    <property type="evidence" value="ECO:0007669"/>
    <property type="project" value="UniProtKB-UniRule"/>
</dbReference>
<dbReference type="EC" id="3.6.1.27" evidence="3 14"/>
<evidence type="ECO:0000256" key="4">
    <source>
        <dbReference type="ARBA" id="ARBA00021581"/>
    </source>
</evidence>
<feature type="transmembrane region" description="Helical" evidence="14">
    <location>
        <begin position="91"/>
        <end position="109"/>
    </location>
</feature>
<dbReference type="HAMAP" id="MF_01006">
    <property type="entry name" value="Undec_diphosphatase"/>
    <property type="match status" value="1"/>
</dbReference>
<evidence type="ECO:0000313" key="15">
    <source>
        <dbReference type="EMBL" id="OGY23005.1"/>
    </source>
</evidence>
<dbReference type="GO" id="GO:0008360">
    <property type="term" value="P:regulation of cell shape"/>
    <property type="evidence" value="ECO:0007669"/>
    <property type="project" value="UniProtKB-KW"/>
</dbReference>
<dbReference type="GO" id="GO:0009252">
    <property type="term" value="P:peptidoglycan biosynthetic process"/>
    <property type="evidence" value="ECO:0007669"/>
    <property type="project" value="UniProtKB-KW"/>
</dbReference>
<feature type="transmembrane region" description="Helical" evidence="14">
    <location>
        <begin position="253"/>
        <end position="270"/>
    </location>
</feature>
<protein>
    <recommendedName>
        <fullName evidence="4 14">Undecaprenyl-diphosphatase</fullName>
        <ecNumber evidence="3 14">3.6.1.27</ecNumber>
    </recommendedName>
    <alternativeName>
        <fullName evidence="12 14">Bacitracin resistance protein</fullName>
    </alternativeName>
    <alternativeName>
        <fullName evidence="11 14">Undecaprenyl pyrophosphate phosphatase</fullName>
    </alternativeName>
</protein>
<evidence type="ECO:0000256" key="2">
    <source>
        <dbReference type="ARBA" id="ARBA00010621"/>
    </source>
</evidence>
<comment type="catalytic activity">
    <reaction evidence="13 14">
        <text>di-trans,octa-cis-undecaprenyl diphosphate + H2O = di-trans,octa-cis-undecaprenyl phosphate + phosphate + H(+)</text>
        <dbReference type="Rhea" id="RHEA:28094"/>
        <dbReference type="ChEBI" id="CHEBI:15377"/>
        <dbReference type="ChEBI" id="CHEBI:15378"/>
        <dbReference type="ChEBI" id="CHEBI:43474"/>
        <dbReference type="ChEBI" id="CHEBI:58405"/>
        <dbReference type="ChEBI" id="CHEBI:60392"/>
        <dbReference type="EC" id="3.6.1.27"/>
    </reaction>
</comment>
<keyword evidence="5 14" id="KW-1003">Cell membrane</keyword>
<accession>A0A1G1W5R0</accession>
<evidence type="ECO:0000256" key="9">
    <source>
        <dbReference type="ARBA" id="ARBA00023136"/>
    </source>
</evidence>
<dbReference type="PANTHER" id="PTHR30622:SF4">
    <property type="entry name" value="UNDECAPRENYL-DIPHOSPHATASE"/>
    <property type="match status" value="1"/>
</dbReference>
<dbReference type="GO" id="GO:0005886">
    <property type="term" value="C:plasma membrane"/>
    <property type="evidence" value="ECO:0007669"/>
    <property type="project" value="UniProtKB-SubCell"/>
</dbReference>
<organism evidence="15 16">
    <name type="scientific">Candidatus Woykebacteria bacterium RBG_13_40_15</name>
    <dbReference type="NCBI Taxonomy" id="1802593"/>
    <lineage>
        <taxon>Bacteria</taxon>
        <taxon>Candidatus Woykeibacteriota</taxon>
    </lineage>
</organism>
<comment type="subcellular location">
    <subcellularLocation>
        <location evidence="1 14">Cell membrane</location>
        <topology evidence="1 14">Multi-pass membrane protein</topology>
    </subcellularLocation>
</comment>
<keyword evidence="14" id="KW-0573">Peptidoglycan synthesis</keyword>
<evidence type="ECO:0000256" key="13">
    <source>
        <dbReference type="ARBA" id="ARBA00047594"/>
    </source>
</evidence>
<comment type="caution">
    <text evidence="15">The sequence shown here is derived from an EMBL/GenBank/DDBJ whole genome shotgun (WGS) entry which is preliminary data.</text>
</comment>
<dbReference type="GO" id="GO:0050380">
    <property type="term" value="F:undecaprenyl-diphosphatase activity"/>
    <property type="evidence" value="ECO:0007669"/>
    <property type="project" value="UniProtKB-UniRule"/>
</dbReference>
<evidence type="ECO:0000313" key="16">
    <source>
        <dbReference type="Proteomes" id="UP000176631"/>
    </source>
</evidence>
<name>A0A1G1W5R0_9BACT</name>
<keyword evidence="14" id="KW-0961">Cell wall biogenesis/degradation</keyword>
<evidence type="ECO:0000256" key="6">
    <source>
        <dbReference type="ARBA" id="ARBA00022692"/>
    </source>
</evidence>
<keyword evidence="6 14" id="KW-0812">Transmembrane</keyword>
<keyword evidence="7 14" id="KW-0378">Hydrolase</keyword>
<dbReference type="AlphaFoldDB" id="A0A1G1W5R0"/>
<evidence type="ECO:0000256" key="12">
    <source>
        <dbReference type="ARBA" id="ARBA00032932"/>
    </source>
</evidence>
<comment type="function">
    <text evidence="14">Catalyzes the dephosphorylation of undecaprenyl diphosphate (UPP). Confers resistance to bacitracin.</text>
</comment>
<keyword evidence="10 14" id="KW-0046">Antibiotic resistance</keyword>
<dbReference type="Proteomes" id="UP000176631">
    <property type="component" value="Unassembled WGS sequence"/>
</dbReference>
<reference evidence="15 16" key="1">
    <citation type="journal article" date="2016" name="Nat. Commun.">
        <title>Thousands of microbial genomes shed light on interconnected biogeochemical processes in an aquifer system.</title>
        <authorList>
            <person name="Anantharaman K."/>
            <person name="Brown C.T."/>
            <person name="Hug L.A."/>
            <person name="Sharon I."/>
            <person name="Castelle C.J."/>
            <person name="Probst A.J."/>
            <person name="Thomas B.C."/>
            <person name="Singh A."/>
            <person name="Wilkins M.J."/>
            <person name="Karaoz U."/>
            <person name="Brodie E.L."/>
            <person name="Williams K.H."/>
            <person name="Hubbard S.S."/>
            <person name="Banfield J.F."/>
        </authorList>
    </citation>
    <scope>NUCLEOTIDE SEQUENCE [LARGE SCALE GENOMIC DNA]</scope>
</reference>
<feature type="transmembrane region" description="Helical" evidence="14">
    <location>
        <begin position="190"/>
        <end position="209"/>
    </location>
</feature>
<dbReference type="EMBL" id="MHCP01000030">
    <property type="protein sequence ID" value="OGY23005.1"/>
    <property type="molecule type" value="Genomic_DNA"/>
</dbReference>
<dbReference type="STRING" id="1802593.A2172_03105"/>
<evidence type="ECO:0000256" key="11">
    <source>
        <dbReference type="ARBA" id="ARBA00032707"/>
    </source>
</evidence>
<dbReference type="GO" id="GO:0071555">
    <property type="term" value="P:cell wall organization"/>
    <property type="evidence" value="ECO:0007669"/>
    <property type="project" value="UniProtKB-KW"/>
</dbReference>
<evidence type="ECO:0000256" key="3">
    <source>
        <dbReference type="ARBA" id="ARBA00012374"/>
    </source>
</evidence>
<dbReference type="InterPro" id="IPR003824">
    <property type="entry name" value="UppP"/>
</dbReference>
<evidence type="ECO:0000256" key="14">
    <source>
        <dbReference type="HAMAP-Rule" id="MF_01006"/>
    </source>
</evidence>
<evidence type="ECO:0000256" key="8">
    <source>
        <dbReference type="ARBA" id="ARBA00022989"/>
    </source>
</evidence>
<feature type="transmembrane region" description="Helical" evidence="14">
    <location>
        <begin position="221"/>
        <end position="241"/>
    </location>
</feature>
<keyword evidence="8 14" id="KW-1133">Transmembrane helix</keyword>
<evidence type="ECO:0000256" key="10">
    <source>
        <dbReference type="ARBA" id="ARBA00023251"/>
    </source>
</evidence>
<evidence type="ECO:0000256" key="7">
    <source>
        <dbReference type="ARBA" id="ARBA00022801"/>
    </source>
</evidence>
<evidence type="ECO:0000256" key="1">
    <source>
        <dbReference type="ARBA" id="ARBA00004651"/>
    </source>
</evidence>
<evidence type="ECO:0000256" key="5">
    <source>
        <dbReference type="ARBA" id="ARBA00022475"/>
    </source>
</evidence>
<comment type="similarity">
    <text evidence="2 14">Belongs to the UppP family.</text>
</comment>
<dbReference type="PANTHER" id="PTHR30622">
    <property type="entry name" value="UNDECAPRENYL-DIPHOSPHATASE"/>
    <property type="match status" value="1"/>
</dbReference>
<gene>
    <name evidence="14" type="primary">uppP</name>
    <name evidence="15" type="ORF">A2172_03105</name>
</gene>
<sequence>MQIFQAAVLGIIQGLTEFFPISSSGHLIVLPQIFGWNGVVNSLDFDIAAHLGTAAALIGFFWRDWVRLTTSFIAQTLRGFRGISSDSDARLLILLIVGSIPAAFVGILFKDTIETAFRSALLVGVTMVIFGLLLWWTDKVSVQERKTAQANLFDSIFIGVAQTISLIPGVSRSGITITAGRSQKFDRTSAVRFSFLLSTPAVLGAGLLSAKDFQGGADFPIFLTGFIFATISGILAIKLLLGFVQKHDFNIFVVYRVLFGIFLIAWAILIK</sequence>
<comment type="miscellaneous">
    <text evidence="14">Bacitracin is thought to be involved in the inhibition of peptidoglycan synthesis by sequestering undecaprenyl diphosphate, thereby reducing the pool of lipid carrier available.</text>
</comment>
<feature type="transmembrane region" description="Helical" evidence="14">
    <location>
        <begin position="115"/>
        <end position="136"/>
    </location>
</feature>
<proteinExistence type="inferred from homology"/>
<keyword evidence="14" id="KW-0133">Cell shape</keyword>